<dbReference type="AlphaFoldDB" id="A0A402D5M0"/>
<dbReference type="KEGG" id="ccot:CCAX7_55280"/>
<gene>
    <name evidence="1" type="ORF">CCAX7_55280</name>
</gene>
<protein>
    <submittedName>
        <fullName evidence="1">Uncharacterized protein</fullName>
    </submittedName>
</protein>
<dbReference type="RefSeq" id="WP_119324778.1">
    <property type="nucleotide sequence ID" value="NZ_AP025739.1"/>
</dbReference>
<reference evidence="1 2" key="1">
    <citation type="journal article" date="2019" name="Int. J. Syst. Evol. Microbiol.">
        <title>Capsulimonas corticalis gen. nov., sp. nov., an aerobic capsulated bacterium, of a novel bacterial order, Capsulimonadales ord. nov., of the class Armatimonadia of the phylum Armatimonadetes.</title>
        <authorList>
            <person name="Li J."/>
            <person name="Kudo C."/>
            <person name="Tonouchi A."/>
        </authorList>
    </citation>
    <scope>NUCLEOTIDE SEQUENCE [LARGE SCALE GENOMIC DNA]</scope>
    <source>
        <strain evidence="1 2">AX-7</strain>
    </source>
</reference>
<dbReference type="OrthoDB" id="289875at2"/>
<evidence type="ECO:0000313" key="1">
    <source>
        <dbReference type="EMBL" id="BDI33477.1"/>
    </source>
</evidence>
<organism evidence="1 2">
    <name type="scientific">Capsulimonas corticalis</name>
    <dbReference type="NCBI Taxonomy" id="2219043"/>
    <lineage>
        <taxon>Bacteria</taxon>
        <taxon>Bacillati</taxon>
        <taxon>Armatimonadota</taxon>
        <taxon>Armatimonadia</taxon>
        <taxon>Capsulimonadales</taxon>
        <taxon>Capsulimonadaceae</taxon>
        <taxon>Capsulimonas</taxon>
    </lineage>
</organism>
<sequence length="141" mass="15533">MDQVMSRRAQYILEHCNHLTLFSLDPEIVPIAPGGSAKRHAFHGYRLASSLTIRNAVKRREIVAELERGLTANELGAGCFEPHHGVRATFHGQSVDLVICFGCANVEIFTSAGESRATTSKFPQPLLDRLLHHNSNVLTTS</sequence>
<proteinExistence type="predicted"/>
<keyword evidence="2" id="KW-1185">Reference proteome</keyword>
<dbReference type="EMBL" id="AP025739">
    <property type="protein sequence ID" value="BDI33477.1"/>
    <property type="molecule type" value="Genomic_DNA"/>
</dbReference>
<evidence type="ECO:0000313" key="2">
    <source>
        <dbReference type="Proteomes" id="UP000287394"/>
    </source>
</evidence>
<accession>A0A402D5M0</accession>
<dbReference type="Proteomes" id="UP000287394">
    <property type="component" value="Chromosome"/>
</dbReference>
<name>A0A402D5M0_9BACT</name>